<accession>A0A6A5F5A3</accession>
<protein>
    <submittedName>
        <fullName evidence="1">Uncharacterized protein</fullName>
    </submittedName>
</protein>
<name>A0A6A5F5A3_PERFL</name>
<gene>
    <name evidence="1" type="ORF">PFLUV_G00115770</name>
</gene>
<proteinExistence type="predicted"/>
<dbReference type="Proteomes" id="UP000465112">
    <property type="component" value="Chromosome 9"/>
</dbReference>
<evidence type="ECO:0000313" key="2">
    <source>
        <dbReference type="Proteomes" id="UP000465112"/>
    </source>
</evidence>
<dbReference type="EMBL" id="VHII01000009">
    <property type="protein sequence ID" value="KAF1386209.1"/>
    <property type="molecule type" value="Genomic_DNA"/>
</dbReference>
<dbReference type="AlphaFoldDB" id="A0A6A5F5A3"/>
<sequence>MKKRSSFIMYLENKNMEMEMSQTSAQCHRRNSLRSTEAVAGNFGELRLLQGISDRRDTQKLLQQSAVLPSGQCVIHTEGFVPVRQEDGYDY</sequence>
<keyword evidence="2" id="KW-1185">Reference proteome</keyword>
<evidence type="ECO:0000313" key="1">
    <source>
        <dbReference type="EMBL" id="KAF1386209.1"/>
    </source>
</evidence>
<reference evidence="1 2" key="1">
    <citation type="submission" date="2019-06" db="EMBL/GenBank/DDBJ databases">
        <title>A chromosome-scale genome assembly of the European perch, Perca fluviatilis.</title>
        <authorList>
            <person name="Roques C."/>
            <person name="Zahm M."/>
            <person name="Cabau C."/>
            <person name="Klopp C."/>
            <person name="Bouchez O."/>
            <person name="Donnadieu C."/>
            <person name="Kuhl H."/>
            <person name="Gislard M."/>
            <person name="Guendouz S."/>
            <person name="Journot L."/>
            <person name="Haffray P."/>
            <person name="Bestin A."/>
            <person name="Morvezen R."/>
            <person name="Feron R."/>
            <person name="Wen M."/>
            <person name="Jouanno E."/>
            <person name="Herpin A."/>
            <person name="Schartl M."/>
            <person name="Postlethwait J."/>
            <person name="Schaerlinger B."/>
            <person name="Chardard D."/>
            <person name="Lecocq T."/>
            <person name="Poncet C."/>
            <person name="Jaffrelo L."/>
            <person name="Lampietro C."/>
            <person name="Guiguen Y."/>
        </authorList>
    </citation>
    <scope>NUCLEOTIDE SEQUENCE [LARGE SCALE GENOMIC DNA]</scope>
    <source>
        <tissue evidence="1">Blood</tissue>
    </source>
</reference>
<organism evidence="1 2">
    <name type="scientific">Perca fluviatilis</name>
    <name type="common">European perch</name>
    <dbReference type="NCBI Taxonomy" id="8168"/>
    <lineage>
        <taxon>Eukaryota</taxon>
        <taxon>Metazoa</taxon>
        <taxon>Chordata</taxon>
        <taxon>Craniata</taxon>
        <taxon>Vertebrata</taxon>
        <taxon>Euteleostomi</taxon>
        <taxon>Actinopterygii</taxon>
        <taxon>Neopterygii</taxon>
        <taxon>Teleostei</taxon>
        <taxon>Neoteleostei</taxon>
        <taxon>Acanthomorphata</taxon>
        <taxon>Eupercaria</taxon>
        <taxon>Perciformes</taxon>
        <taxon>Percoidei</taxon>
        <taxon>Percidae</taxon>
        <taxon>Percinae</taxon>
        <taxon>Perca</taxon>
    </lineage>
</organism>
<comment type="caution">
    <text evidence="1">The sequence shown here is derived from an EMBL/GenBank/DDBJ whole genome shotgun (WGS) entry which is preliminary data.</text>
</comment>